<dbReference type="InterPro" id="IPR029526">
    <property type="entry name" value="PGBD"/>
</dbReference>
<feature type="region of interest" description="Disordered" evidence="1">
    <location>
        <begin position="112"/>
        <end position="142"/>
    </location>
</feature>
<evidence type="ECO:0000256" key="1">
    <source>
        <dbReference type="SAM" id="MobiDB-lite"/>
    </source>
</evidence>
<sequence length="142" mass="15877">MGVGAEVVISLCKTTIKEPDRKVVLYFDNYFSSVPLFEYLLEQINIFSLGTIRPNRTGSCALESDRSLQKRGRGKYDYKSNGNVIITKWVDNKCVTGRSPISHCSISVPVVQEGGSSGLFRPPKSDNTATDRKKRSREARQD</sequence>
<comment type="caution">
    <text evidence="3">The sequence shown here is derived from an EMBL/GenBank/DDBJ whole genome shotgun (WGS) entry which is preliminary data.</text>
</comment>
<feature type="compositionally biased region" description="Basic residues" evidence="1">
    <location>
        <begin position="132"/>
        <end position="142"/>
    </location>
</feature>
<gene>
    <name evidence="3" type="ORF">ILUMI_17604</name>
</gene>
<feature type="domain" description="PiggyBac transposable element-derived protein" evidence="2">
    <location>
        <begin position="4"/>
        <end position="96"/>
    </location>
</feature>
<accession>A0A8K0G752</accession>
<dbReference type="Proteomes" id="UP000801492">
    <property type="component" value="Unassembled WGS sequence"/>
</dbReference>
<dbReference type="OrthoDB" id="123207at2759"/>
<evidence type="ECO:0000259" key="2">
    <source>
        <dbReference type="Pfam" id="PF13843"/>
    </source>
</evidence>
<name>A0A8K0G752_IGNLU</name>
<protein>
    <recommendedName>
        <fullName evidence="2">PiggyBac transposable element-derived protein domain-containing protein</fullName>
    </recommendedName>
</protein>
<dbReference type="PANTHER" id="PTHR47272">
    <property type="entry name" value="DDE_TNP_1_7 DOMAIN-CONTAINING PROTEIN"/>
    <property type="match status" value="1"/>
</dbReference>
<keyword evidence="4" id="KW-1185">Reference proteome</keyword>
<evidence type="ECO:0000313" key="4">
    <source>
        <dbReference type="Proteomes" id="UP000801492"/>
    </source>
</evidence>
<reference evidence="3" key="1">
    <citation type="submission" date="2019-08" db="EMBL/GenBank/DDBJ databases">
        <title>The genome of the North American firefly Photinus pyralis.</title>
        <authorList>
            <consortium name="Photinus pyralis genome working group"/>
            <person name="Fallon T.R."/>
            <person name="Sander Lower S.E."/>
            <person name="Weng J.-K."/>
        </authorList>
    </citation>
    <scope>NUCLEOTIDE SEQUENCE</scope>
    <source>
        <strain evidence="3">TRF0915ILg1</strain>
        <tissue evidence="3">Whole body</tissue>
    </source>
</reference>
<dbReference type="Pfam" id="PF13843">
    <property type="entry name" value="DDE_Tnp_1_7"/>
    <property type="match status" value="1"/>
</dbReference>
<dbReference type="EMBL" id="VTPC01076040">
    <property type="protein sequence ID" value="KAF2888569.1"/>
    <property type="molecule type" value="Genomic_DNA"/>
</dbReference>
<dbReference type="AlphaFoldDB" id="A0A8K0G752"/>
<dbReference type="PANTHER" id="PTHR47272:SF1">
    <property type="entry name" value="PIGGYBAC TRANSPOSABLE ELEMENT-DERIVED PROTEIN 3-LIKE"/>
    <property type="match status" value="1"/>
</dbReference>
<evidence type="ECO:0000313" key="3">
    <source>
        <dbReference type="EMBL" id="KAF2888569.1"/>
    </source>
</evidence>
<proteinExistence type="predicted"/>
<organism evidence="3 4">
    <name type="scientific">Ignelater luminosus</name>
    <name type="common">Cucubano</name>
    <name type="synonym">Pyrophorus luminosus</name>
    <dbReference type="NCBI Taxonomy" id="2038154"/>
    <lineage>
        <taxon>Eukaryota</taxon>
        <taxon>Metazoa</taxon>
        <taxon>Ecdysozoa</taxon>
        <taxon>Arthropoda</taxon>
        <taxon>Hexapoda</taxon>
        <taxon>Insecta</taxon>
        <taxon>Pterygota</taxon>
        <taxon>Neoptera</taxon>
        <taxon>Endopterygota</taxon>
        <taxon>Coleoptera</taxon>
        <taxon>Polyphaga</taxon>
        <taxon>Elateriformia</taxon>
        <taxon>Elateroidea</taxon>
        <taxon>Elateridae</taxon>
        <taxon>Agrypninae</taxon>
        <taxon>Pyrophorini</taxon>
        <taxon>Ignelater</taxon>
    </lineage>
</organism>